<organism evidence="2 3">
    <name type="scientific">Salinibacillus aidingensis</name>
    <dbReference type="NCBI Taxonomy" id="237684"/>
    <lineage>
        <taxon>Bacteria</taxon>
        <taxon>Bacillati</taxon>
        <taxon>Bacillota</taxon>
        <taxon>Bacilli</taxon>
        <taxon>Bacillales</taxon>
        <taxon>Bacillaceae</taxon>
        <taxon>Salinibacillus</taxon>
    </lineage>
</organism>
<evidence type="ECO:0000313" key="2">
    <source>
        <dbReference type="EMBL" id="GAA0490345.1"/>
    </source>
</evidence>
<keyword evidence="3" id="KW-1185">Reference proteome</keyword>
<reference evidence="2 3" key="1">
    <citation type="journal article" date="2019" name="Int. J. Syst. Evol. Microbiol.">
        <title>The Global Catalogue of Microorganisms (GCM) 10K type strain sequencing project: providing services to taxonomists for standard genome sequencing and annotation.</title>
        <authorList>
            <consortium name="The Broad Institute Genomics Platform"/>
            <consortium name="The Broad Institute Genome Sequencing Center for Infectious Disease"/>
            <person name="Wu L."/>
            <person name="Ma J."/>
        </authorList>
    </citation>
    <scope>NUCLEOTIDE SEQUENCE [LARGE SCALE GENOMIC DNA]</scope>
    <source>
        <strain evidence="2 3">JCM 12389</strain>
    </source>
</reference>
<gene>
    <name evidence="2" type="ORF">GCM10008986_15390</name>
</gene>
<evidence type="ECO:0000256" key="1">
    <source>
        <dbReference type="SAM" id="Phobius"/>
    </source>
</evidence>
<keyword evidence="1" id="KW-0812">Transmembrane</keyword>
<sequence>MEQTQSSKKRVILITSIVLVVVIGAIVAFAYNKVTQNPLVQYANAEKKTFNEVWDYYEEYYGDSQKLSERLLEEAYESSSEFTASVEVPAQLTMVQPQLAMVQQLIDSAALSTDVKVNPDSNETYAGLDVTMQGESLLNGHLYQNEENTSLQVPDLYDQYFSVNNKSLGEELEKQGIQDFPYDEVPNFTEIMKNSMTPEEVKEMAKEYLGLVTDQLSEEKVNVTENEEYKDSTYTKLAVHFTEDEVRQILTDILTKMKDDERFKYQFGSTELQKEEVDRLIGEVENLSLPDGLDYEAYMSGDTVAYRNLSFNAADQAEVTINMDTIVKDNNEYEFNIGVEGVPDNGEGEFLVQYTEDGKPDGDAYNVHHVFNITASDAMQDIDASIEADSVLKENTWESQFHLVVNQPQMTQIPDISGHINTSSTNEENGGNSDFEFGLDFSMEDPNAGNITGGVTINGETEYSFTDDLEFPTVDENNSVNVVELSDSEWQQIGMEIQQNAMEHYQSLLGGGFGSGMMPGNF</sequence>
<proteinExistence type="predicted"/>
<dbReference type="Proteomes" id="UP001500880">
    <property type="component" value="Unassembled WGS sequence"/>
</dbReference>
<dbReference type="RefSeq" id="WP_343839473.1">
    <property type="nucleotide sequence ID" value="NZ_BAAADO010000003.1"/>
</dbReference>
<accession>A0ABN1B4Z4</accession>
<comment type="caution">
    <text evidence="2">The sequence shown here is derived from an EMBL/GenBank/DDBJ whole genome shotgun (WGS) entry which is preliminary data.</text>
</comment>
<keyword evidence="1" id="KW-1133">Transmembrane helix</keyword>
<name>A0ABN1B4Z4_9BACI</name>
<protein>
    <submittedName>
        <fullName evidence="2">Uncharacterized protein</fullName>
    </submittedName>
</protein>
<evidence type="ECO:0000313" key="3">
    <source>
        <dbReference type="Proteomes" id="UP001500880"/>
    </source>
</evidence>
<dbReference type="EMBL" id="BAAADO010000003">
    <property type="protein sequence ID" value="GAA0490345.1"/>
    <property type="molecule type" value="Genomic_DNA"/>
</dbReference>
<keyword evidence="1" id="KW-0472">Membrane</keyword>
<feature type="transmembrane region" description="Helical" evidence="1">
    <location>
        <begin position="12"/>
        <end position="31"/>
    </location>
</feature>